<keyword evidence="5" id="KW-1185">Reference proteome</keyword>
<dbReference type="EMBL" id="BONX01000081">
    <property type="protein sequence ID" value="GIH01707.1"/>
    <property type="molecule type" value="Genomic_DNA"/>
</dbReference>
<evidence type="ECO:0000256" key="2">
    <source>
        <dbReference type="ARBA" id="ARBA00011322"/>
    </source>
</evidence>
<dbReference type="SUPFAM" id="SSF52540">
    <property type="entry name" value="P-loop containing nucleoside triphosphate hydrolases"/>
    <property type="match status" value="1"/>
</dbReference>
<comment type="similarity">
    <text evidence="1">Belongs to the SMC family. SbcC subfamily.</text>
</comment>
<dbReference type="PANTHER" id="PTHR32114:SF2">
    <property type="entry name" value="ABC TRANSPORTER ABCH.3"/>
    <property type="match status" value="1"/>
</dbReference>
<name>A0ABQ4F478_9ACTN</name>
<evidence type="ECO:0000256" key="1">
    <source>
        <dbReference type="ARBA" id="ARBA00006930"/>
    </source>
</evidence>
<dbReference type="PANTHER" id="PTHR32114">
    <property type="entry name" value="ABC TRANSPORTER ABCH.3"/>
    <property type="match status" value="1"/>
</dbReference>
<gene>
    <name evidence="4" type="ORF">Pma05_82790</name>
</gene>
<comment type="subunit">
    <text evidence="2">Heterodimer of SbcC and SbcD.</text>
</comment>
<sequence>MVPKKQRRAVLSWEDVAAASEELAPEARSLLQEIAGELGAAGTSQAEAAASRGPWFLRSLEVQGHVGIGVTPLRLEFLPRPGIVVVSARNGIGKTSAADALRHVLSNGEPRRYQLAEANLHHPERQIAAVVTDGVSDAEMTCGGQGPVSWKNSDGSSGAIPPDWRVAYEKFSPVLLYPEISPVIEQPGVLHTYLYDGIPIDFLTNLLARVDKIRTVGRAADRKVAEAYDRAVTVLSRVGMAATLVSRMRECGATPTLEATAELRAAVAELPASAPAQPSLVPVWAVDAGLVAECVKAARRVERARASIVSGADVVRRALGQLLHETHTYPETDSADDICPVCATPGVRWRDRAQHTVADLDAGLGELRDAERTLKSQLQALASAFPNPLLPATRTALRHPAIKDGDPFLARWDRLIDEVKGLMSNATPQLLEHLCTESRAISAWYSGSRTALLVNYEESLNERVHVRQQVESWLATLETHRVECDRGIRAVKLAKAVEQWIRDARAMLFEPIAGRVTQLWTELSNDSDVVITDMRLSGGVRQARKVDIDMTVGDVIVKSGPDAPNVLSTGQRNALMLATYLPRATQPESPFRFLVLDDPVHAFDAWRVRYLAQLLAAQAATYQIIVLSHDERLWQELRAIGQYVQHIRLDRPPNEASTVLTRDITSPGLGYLEDLERVLDAEREVPLGTDSAITAMTLAICRQALDTEAGLYVEVLGRRAGLSDDELRAARDRAGDSRQQLQLLNDYAQKLGRQPIDLALYDRTIADLNKGGHGRSPEKAKPQRRMQWLKETRRIIKAIHKLGN</sequence>
<proteinExistence type="inferred from homology"/>
<reference evidence="4 5" key="1">
    <citation type="submission" date="2021-01" db="EMBL/GenBank/DDBJ databases">
        <title>Whole genome shotgun sequence of Plantactinospora mayteni NBRC 109088.</title>
        <authorList>
            <person name="Komaki H."/>
            <person name="Tamura T."/>
        </authorList>
    </citation>
    <scope>NUCLEOTIDE SEQUENCE [LARGE SCALE GENOMIC DNA]</scope>
    <source>
        <strain evidence="4 5">NBRC 109088</strain>
    </source>
</reference>
<evidence type="ECO:0000313" key="5">
    <source>
        <dbReference type="Proteomes" id="UP000621500"/>
    </source>
</evidence>
<evidence type="ECO:0000256" key="3">
    <source>
        <dbReference type="ARBA" id="ARBA00013368"/>
    </source>
</evidence>
<organism evidence="4 5">
    <name type="scientific">Plantactinospora mayteni</name>
    <dbReference type="NCBI Taxonomy" id="566021"/>
    <lineage>
        <taxon>Bacteria</taxon>
        <taxon>Bacillati</taxon>
        <taxon>Actinomycetota</taxon>
        <taxon>Actinomycetes</taxon>
        <taxon>Micromonosporales</taxon>
        <taxon>Micromonosporaceae</taxon>
        <taxon>Plantactinospora</taxon>
    </lineage>
</organism>
<protein>
    <recommendedName>
        <fullName evidence="3">Nuclease SbcCD subunit C</fullName>
    </recommendedName>
</protein>
<dbReference type="Gene3D" id="3.40.50.300">
    <property type="entry name" value="P-loop containing nucleotide triphosphate hydrolases"/>
    <property type="match status" value="1"/>
</dbReference>
<evidence type="ECO:0000313" key="4">
    <source>
        <dbReference type="EMBL" id="GIH01707.1"/>
    </source>
</evidence>
<accession>A0ABQ4F478</accession>
<dbReference type="Proteomes" id="UP000621500">
    <property type="component" value="Unassembled WGS sequence"/>
</dbReference>
<dbReference type="InterPro" id="IPR027417">
    <property type="entry name" value="P-loop_NTPase"/>
</dbReference>
<comment type="caution">
    <text evidence="4">The sequence shown here is derived from an EMBL/GenBank/DDBJ whole genome shotgun (WGS) entry which is preliminary data.</text>
</comment>
<dbReference type="RefSeq" id="WP_203862934.1">
    <property type="nucleotide sequence ID" value="NZ_BAAAZQ010000015.1"/>
</dbReference>